<comment type="caution">
    <text evidence="3">The sequence shown here is derived from an EMBL/GenBank/DDBJ whole genome shotgun (WGS) entry which is preliminary data.</text>
</comment>
<keyword evidence="2" id="KW-0812">Transmembrane</keyword>
<evidence type="ECO:0000256" key="2">
    <source>
        <dbReference type="SAM" id="Phobius"/>
    </source>
</evidence>
<evidence type="ECO:0000313" key="4">
    <source>
        <dbReference type="Proteomes" id="UP001152523"/>
    </source>
</evidence>
<dbReference type="EMBL" id="CAMAPF010000073">
    <property type="protein sequence ID" value="CAH9092285.1"/>
    <property type="molecule type" value="Genomic_DNA"/>
</dbReference>
<feature type="transmembrane region" description="Helical" evidence="2">
    <location>
        <begin position="40"/>
        <end position="60"/>
    </location>
</feature>
<feature type="compositionally biased region" description="Low complexity" evidence="1">
    <location>
        <begin position="1"/>
        <end position="11"/>
    </location>
</feature>
<organism evidence="3 4">
    <name type="scientific">Cuscuta epithymum</name>
    <dbReference type="NCBI Taxonomy" id="186058"/>
    <lineage>
        <taxon>Eukaryota</taxon>
        <taxon>Viridiplantae</taxon>
        <taxon>Streptophyta</taxon>
        <taxon>Embryophyta</taxon>
        <taxon>Tracheophyta</taxon>
        <taxon>Spermatophyta</taxon>
        <taxon>Magnoliopsida</taxon>
        <taxon>eudicotyledons</taxon>
        <taxon>Gunneridae</taxon>
        <taxon>Pentapetalae</taxon>
        <taxon>asterids</taxon>
        <taxon>lamiids</taxon>
        <taxon>Solanales</taxon>
        <taxon>Convolvulaceae</taxon>
        <taxon>Cuscuteae</taxon>
        <taxon>Cuscuta</taxon>
        <taxon>Cuscuta subgen. Cuscuta</taxon>
    </lineage>
</organism>
<feature type="region of interest" description="Disordered" evidence="1">
    <location>
        <begin position="1"/>
        <end position="20"/>
    </location>
</feature>
<evidence type="ECO:0000256" key="1">
    <source>
        <dbReference type="SAM" id="MobiDB-lite"/>
    </source>
</evidence>
<dbReference type="Proteomes" id="UP001152523">
    <property type="component" value="Unassembled WGS sequence"/>
</dbReference>
<name>A0AAV0D515_9ASTE</name>
<keyword evidence="4" id="KW-1185">Reference proteome</keyword>
<keyword evidence="2" id="KW-0472">Membrane</keyword>
<protein>
    <submittedName>
        <fullName evidence="3">Uncharacterized protein</fullName>
    </submittedName>
</protein>
<keyword evidence="2" id="KW-1133">Transmembrane helix</keyword>
<evidence type="ECO:0000313" key="3">
    <source>
        <dbReference type="EMBL" id="CAH9092285.1"/>
    </source>
</evidence>
<accession>A0AAV0D515</accession>
<dbReference type="AlphaFoldDB" id="A0AAV0D515"/>
<reference evidence="3" key="1">
    <citation type="submission" date="2022-07" db="EMBL/GenBank/DDBJ databases">
        <authorList>
            <person name="Macas J."/>
            <person name="Novak P."/>
            <person name="Neumann P."/>
        </authorList>
    </citation>
    <scope>NUCLEOTIDE SEQUENCE</scope>
</reference>
<proteinExistence type="predicted"/>
<sequence length="101" mass="10914">MLRSSSSCSGHGESEKKTEEMPSLIDRFCTDVVCIWEFSALYSVSLIIASIWIAFDFLVLSKLEGLVTLGGAESLGNKSTRQAGFAGLFASTFGIPCYFAN</sequence>
<gene>
    <name evidence="3" type="ORF">CEPIT_LOCUS12039</name>
</gene>